<protein>
    <recommendedName>
        <fullName evidence="7">ABC transporter</fullName>
    </recommendedName>
</protein>
<dbReference type="OrthoDB" id="124329at2759"/>
<evidence type="ECO:0000313" key="4">
    <source>
        <dbReference type="EMBL" id="WPB06856.1"/>
    </source>
</evidence>
<gene>
    <name evidence="3" type="ORF">CB0940_10149</name>
    <name evidence="4" type="ORF">RHO25_011516</name>
</gene>
<keyword evidence="1 2" id="KW-0732">Signal</keyword>
<evidence type="ECO:0000313" key="5">
    <source>
        <dbReference type="Proteomes" id="UP000230605"/>
    </source>
</evidence>
<organism evidence="3 5">
    <name type="scientific">Cercospora beticola</name>
    <name type="common">Sugarbeet leaf spot fungus</name>
    <dbReference type="NCBI Taxonomy" id="122368"/>
    <lineage>
        <taxon>Eukaryota</taxon>
        <taxon>Fungi</taxon>
        <taxon>Dikarya</taxon>
        <taxon>Ascomycota</taxon>
        <taxon>Pezizomycotina</taxon>
        <taxon>Dothideomycetes</taxon>
        <taxon>Dothideomycetidae</taxon>
        <taxon>Mycosphaerellales</taxon>
        <taxon>Mycosphaerellaceae</taxon>
        <taxon>Cercospora</taxon>
    </lineage>
</organism>
<feature type="signal peptide" evidence="2">
    <location>
        <begin position="1"/>
        <end position="17"/>
    </location>
</feature>
<sequence>MLSSLLIQALLASHTLAYDQLLGFDAAAEIETRSIDEIYQAALKEGGVVTLWLGGDEPSGGNGMKEAFETKFPGMTLNVTVDLSKYHSVHFDQQLASNNVNVDSIAWQTAHDFPRLDAEGALLHYAPNGFQEVYSPMRDPRAAFYGILTDAWTFKWNTKKLSGVSAPKEWEDWLRPEFKDKLVLTYPNDDDAVLYAFDLVMQQYGTSWFDRLLTQNPQWVRGTGTPNTLLNSKNSTLAASFTTDAPLADNGVDGLNFTYPVQGSFVSWFQLAAIPKDAPHPEAAKLLHNYFLSKEWQVAQGSWPVRRDVPALAGYPDIFDMPGTNVTYFQQWMADRARVERLRNWFEDRLGTAQGLSPLIDGI</sequence>
<dbReference type="SUPFAM" id="SSF53850">
    <property type="entry name" value="Periplasmic binding protein-like II"/>
    <property type="match status" value="1"/>
</dbReference>
<keyword evidence="6" id="KW-1185">Reference proteome</keyword>
<proteinExistence type="predicted"/>
<dbReference type="Gene3D" id="3.40.190.10">
    <property type="entry name" value="Periplasmic binding protein-like II"/>
    <property type="match status" value="2"/>
</dbReference>
<evidence type="ECO:0008006" key="7">
    <source>
        <dbReference type="Google" id="ProtNLM"/>
    </source>
</evidence>
<dbReference type="AlphaFoldDB" id="A0A2G5HSW5"/>
<name>A0A2G5HSW5_CERBT</name>
<reference evidence="3 5" key="1">
    <citation type="submission" date="2015-10" db="EMBL/GenBank/DDBJ databases">
        <title>The cercosporin biosynthetic gene cluster was horizontally transferred to several fungal lineages and shown to be expanded in Cercospora beticola based on microsynteny with recipient genomes.</title>
        <authorList>
            <person name="De Jonge R."/>
            <person name="Ebert M.K."/>
            <person name="Suttle J.C."/>
            <person name="Jurick Ii W.M."/>
            <person name="Secor G.A."/>
            <person name="Thomma B.P."/>
            <person name="Van De Peer Y."/>
            <person name="Bolton M.D."/>
        </authorList>
    </citation>
    <scope>NUCLEOTIDE SEQUENCE [LARGE SCALE GENOMIC DNA]</scope>
    <source>
        <strain evidence="3 5">09-40</strain>
    </source>
</reference>
<evidence type="ECO:0000313" key="3">
    <source>
        <dbReference type="EMBL" id="PIA95634.1"/>
    </source>
</evidence>
<dbReference type="EMBL" id="LKMD01000103">
    <property type="protein sequence ID" value="PIA95634.1"/>
    <property type="molecule type" value="Genomic_DNA"/>
</dbReference>
<dbReference type="EMBL" id="CP134191">
    <property type="protein sequence ID" value="WPB06856.1"/>
    <property type="molecule type" value="Genomic_DNA"/>
</dbReference>
<evidence type="ECO:0000313" key="6">
    <source>
        <dbReference type="Proteomes" id="UP001302367"/>
    </source>
</evidence>
<reference evidence="4 6" key="2">
    <citation type="submission" date="2023-09" db="EMBL/GenBank/DDBJ databases">
        <title>Complete-Gapless Cercospora beticola genome.</title>
        <authorList>
            <person name="Wyatt N.A."/>
            <person name="Spanner R.E."/>
            <person name="Bolton M.D."/>
        </authorList>
    </citation>
    <scope>NUCLEOTIDE SEQUENCE [LARGE SCALE GENOMIC DNA]</scope>
    <source>
        <strain evidence="4">Cb09-40</strain>
    </source>
</reference>
<dbReference type="PANTHER" id="PTHR30006:SF2">
    <property type="entry name" value="ABC TRANSPORTER SUBSTRATE-BINDING PROTEIN"/>
    <property type="match status" value="1"/>
</dbReference>
<dbReference type="Pfam" id="PF13343">
    <property type="entry name" value="SBP_bac_6"/>
    <property type="match status" value="1"/>
</dbReference>
<accession>A0A2G5HSW5</accession>
<feature type="chain" id="PRO_5013949032" description="ABC transporter" evidence="2">
    <location>
        <begin position="18"/>
        <end position="363"/>
    </location>
</feature>
<dbReference type="Proteomes" id="UP001302367">
    <property type="component" value="Chromosome 8"/>
</dbReference>
<evidence type="ECO:0000256" key="2">
    <source>
        <dbReference type="SAM" id="SignalP"/>
    </source>
</evidence>
<dbReference type="Proteomes" id="UP000230605">
    <property type="component" value="Chromosome 8"/>
</dbReference>
<evidence type="ECO:0000256" key="1">
    <source>
        <dbReference type="ARBA" id="ARBA00022729"/>
    </source>
</evidence>
<dbReference type="PANTHER" id="PTHR30006">
    <property type="entry name" value="THIAMINE-BINDING PERIPLASMIC PROTEIN-RELATED"/>
    <property type="match status" value="1"/>
</dbReference>